<gene>
    <name evidence="2" type="ORF">EYF80_013813</name>
</gene>
<proteinExistence type="predicted"/>
<keyword evidence="3" id="KW-1185">Reference proteome</keyword>
<name>A0A4Z2IDK8_9TELE</name>
<accession>A0A4Z2IDK8</accession>
<dbReference type="AlphaFoldDB" id="A0A4Z2IDK8"/>
<organism evidence="2 3">
    <name type="scientific">Liparis tanakae</name>
    <name type="common">Tanaka's snailfish</name>
    <dbReference type="NCBI Taxonomy" id="230148"/>
    <lineage>
        <taxon>Eukaryota</taxon>
        <taxon>Metazoa</taxon>
        <taxon>Chordata</taxon>
        <taxon>Craniata</taxon>
        <taxon>Vertebrata</taxon>
        <taxon>Euteleostomi</taxon>
        <taxon>Actinopterygii</taxon>
        <taxon>Neopterygii</taxon>
        <taxon>Teleostei</taxon>
        <taxon>Neoteleostei</taxon>
        <taxon>Acanthomorphata</taxon>
        <taxon>Eupercaria</taxon>
        <taxon>Perciformes</taxon>
        <taxon>Cottioidei</taxon>
        <taxon>Cottales</taxon>
        <taxon>Liparidae</taxon>
        <taxon>Liparis</taxon>
    </lineage>
</organism>
<evidence type="ECO:0000313" key="2">
    <source>
        <dbReference type="EMBL" id="TNN76050.1"/>
    </source>
</evidence>
<protein>
    <submittedName>
        <fullName evidence="2">Uncharacterized protein</fullName>
    </submittedName>
</protein>
<evidence type="ECO:0000256" key="1">
    <source>
        <dbReference type="SAM" id="MobiDB-lite"/>
    </source>
</evidence>
<dbReference type="EMBL" id="SRLO01000097">
    <property type="protein sequence ID" value="TNN76050.1"/>
    <property type="molecule type" value="Genomic_DNA"/>
</dbReference>
<dbReference type="Proteomes" id="UP000314294">
    <property type="component" value="Unassembled WGS sequence"/>
</dbReference>
<sequence>MKHIHQLLKHINVTGMSVITERQKGCVSQSGPRAESGSVWRTGRSPVAPLLADSVSKVKRPLDAVRRQTLKAISHETGYCTQKSSVSRYCGDPGWTDGTSSMDQSRVSWEQEEGGCCYLHSHDGTAFEPRGRRGIAASLTVPASCLVGPETRENRSDEATPDLAEGQLLRHPRV</sequence>
<evidence type="ECO:0000313" key="3">
    <source>
        <dbReference type="Proteomes" id="UP000314294"/>
    </source>
</evidence>
<feature type="region of interest" description="Disordered" evidence="1">
    <location>
        <begin position="148"/>
        <end position="174"/>
    </location>
</feature>
<reference evidence="2 3" key="1">
    <citation type="submission" date="2019-03" db="EMBL/GenBank/DDBJ databases">
        <title>First draft genome of Liparis tanakae, snailfish: a comprehensive survey of snailfish specific genes.</title>
        <authorList>
            <person name="Kim W."/>
            <person name="Song I."/>
            <person name="Jeong J.-H."/>
            <person name="Kim D."/>
            <person name="Kim S."/>
            <person name="Ryu S."/>
            <person name="Song J.Y."/>
            <person name="Lee S.K."/>
        </authorList>
    </citation>
    <scope>NUCLEOTIDE SEQUENCE [LARGE SCALE GENOMIC DNA]</scope>
    <source>
        <tissue evidence="2">Muscle</tissue>
    </source>
</reference>
<comment type="caution">
    <text evidence="2">The sequence shown here is derived from an EMBL/GenBank/DDBJ whole genome shotgun (WGS) entry which is preliminary data.</text>
</comment>